<evidence type="ECO:0000313" key="1">
    <source>
        <dbReference type="EMBL" id="NEI52716.1"/>
    </source>
</evidence>
<accession>A0AAE4YWT3</accession>
<proteinExistence type="predicted"/>
<evidence type="ECO:0000313" key="2">
    <source>
        <dbReference type="Proteomes" id="UP000661163"/>
    </source>
</evidence>
<dbReference type="EMBL" id="WUFC01000046">
    <property type="protein sequence ID" value="NEI52716.1"/>
    <property type="molecule type" value="Genomic_DNA"/>
</dbReference>
<dbReference type="AlphaFoldDB" id="A0AAE4YWT3"/>
<protein>
    <submittedName>
        <fullName evidence="1">Uncharacterized protein</fullName>
    </submittedName>
</protein>
<gene>
    <name evidence="1" type="ORF">GR217_34420</name>
</gene>
<name>A0AAE4YWT3_9HYPH</name>
<sequence>MPTSPNVLNYFIGKGIIKFTPSGGSQRDLGNAPEIEMTPATEKLDHFSSRTGVRTKDRSITLEKSLALRIVLDELTAENLALLLLGEVTSNTAGNSEFEIFSESEIKGVIAFQGTNDIGNKVNVSLPSVSFGPSGSLNLISDEWGQVELTGEVLQSAGSFGTIEIIDAS</sequence>
<comment type="caution">
    <text evidence="1">The sequence shown here is derived from an EMBL/GenBank/DDBJ whole genome shotgun (WGS) entry which is preliminary data.</text>
</comment>
<dbReference type="RefSeq" id="WP_164566562.1">
    <property type="nucleotide sequence ID" value="NZ_WUFC01000046.1"/>
</dbReference>
<organism evidence="1 2">
    <name type="scientific">Rhizobium ruizarguesonis</name>
    <dbReference type="NCBI Taxonomy" id="2081791"/>
    <lineage>
        <taxon>Bacteria</taxon>
        <taxon>Pseudomonadati</taxon>
        <taxon>Pseudomonadota</taxon>
        <taxon>Alphaproteobacteria</taxon>
        <taxon>Hyphomicrobiales</taxon>
        <taxon>Rhizobiaceae</taxon>
        <taxon>Rhizobium/Agrobacterium group</taxon>
        <taxon>Rhizobium</taxon>
    </lineage>
</organism>
<dbReference type="Proteomes" id="UP000661163">
    <property type="component" value="Unassembled WGS sequence"/>
</dbReference>
<reference evidence="1 2" key="1">
    <citation type="submission" date="2019-12" db="EMBL/GenBank/DDBJ databases">
        <title>Rhizobium genotypes associated with high levels of biological nitrogen fixation by grain legumes in a temperate-maritime cropping system.</title>
        <authorList>
            <person name="Maluk M."/>
            <person name="Francesc Ferrando Molina F."/>
            <person name="Lopez Del Egido L."/>
            <person name="Lafos M."/>
            <person name="Langarica-Fuentes A."/>
            <person name="Gebre Yohannes G."/>
            <person name="Young M.W."/>
            <person name="Martin P."/>
            <person name="Gantlett R."/>
            <person name="Kenicer G."/>
            <person name="Hawes C."/>
            <person name="Begg G.S."/>
            <person name="Quilliam R.S."/>
            <person name="Squire G.R."/>
            <person name="Poole P.S."/>
            <person name="Young P.W."/>
            <person name="Iannetta P.M."/>
            <person name="James E.K."/>
        </authorList>
    </citation>
    <scope>NUCLEOTIDE SEQUENCE [LARGE SCALE GENOMIC DNA]</scope>
    <source>
        <strain evidence="1 2">JHI985</strain>
    </source>
</reference>